<dbReference type="Gene3D" id="3.20.20.150">
    <property type="entry name" value="Divalent-metal-dependent TIM barrel enzymes"/>
    <property type="match status" value="1"/>
</dbReference>
<dbReference type="InterPro" id="IPR036237">
    <property type="entry name" value="Xyl_isomerase-like_sf"/>
</dbReference>
<accession>A0ABS5SUB4</accession>
<keyword evidence="2" id="KW-1185">Reference proteome</keyword>
<sequence length="249" mass="27571">MERKIIVVTAAFGAEVVQQAGGQQYFIPIIAQSGADGVEIRRELLSSAAEEELVNLKLIIEDKGLFSYYSVPEYLFTAPGTLNPRLKQFQHEAALLNAQVIKFALGAGAGSYSPEQLAKQLSDCTIPLLIENDQTATGKIQPMLDYFNHFHPLTVVQGMTFDMANWLWVDESPSKAAEQLAPYVSYCHVKAAIKRDASWHAINLDQSQGEWRSLLSMMPEGIPLGIEFPLEGHDIAECVHYYVGLLRSA</sequence>
<reference evidence="1 2" key="1">
    <citation type="submission" date="2020-04" db="EMBL/GenBank/DDBJ databases">
        <title>Genome sequencing of Rosenbergiella species.</title>
        <authorList>
            <person name="Alvarez-Perez S."/>
            <person name="Lievens B."/>
        </authorList>
    </citation>
    <scope>NUCLEOTIDE SEQUENCE [LARGE SCALE GENOMIC DNA]</scope>
    <source>
        <strain evidence="1 2">S61</strain>
    </source>
</reference>
<dbReference type="Proteomes" id="UP000790096">
    <property type="component" value="Unassembled WGS sequence"/>
</dbReference>
<organism evidence="1 2">
    <name type="scientific">Rosenbergiella gaditana</name>
    <dbReference type="NCBI Taxonomy" id="2726987"/>
    <lineage>
        <taxon>Bacteria</taxon>
        <taxon>Pseudomonadati</taxon>
        <taxon>Pseudomonadota</taxon>
        <taxon>Gammaproteobacteria</taxon>
        <taxon>Enterobacterales</taxon>
        <taxon>Erwiniaceae</taxon>
        <taxon>Rosenbergiella</taxon>
    </lineage>
</organism>
<proteinExistence type="predicted"/>
<comment type="caution">
    <text evidence="1">The sequence shown here is derived from an EMBL/GenBank/DDBJ whole genome shotgun (WGS) entry which is preliminary data.</text>
</comment>
<evidence type="ECO:0000313" key="2">
    <source>
        <dbReference type="Proteomes" id="UP000790096"/>
    </source>
</evidence>
<keyword evidence="1" id="KW-0413">Isomerase</keyword>
<dbReference type="EMBL" id="JABBFR010000004">
    <property type="protein sequence ID" value="MBT0723701.1"/>
    <property type="molecule type" value="Genomic_DNA"/>
</dbReference>
<dbReference type="SUPFAM" id="SSF51658">
    <property type="entry name" value="Xylose isomerase-like"/>
    <property type="match status" value="1"/>
</dbReference>
<name>A0ABS5SUB4_9GAMM</name>
<gene>
    <name evidence="1" type="ORF">HH682_04450</name>
</gene>
<evidence type="ECO:0000313" key="1">
    <source>
        <dbReference type="EMBL" id="MBT0723701.1"/>
    </source>
</evidence>
<protein>
    <submittedName>
        <fullName evidence="1">Sugar phosphate isomerase/epimerase</fullName>
    </submittedName>
</protein>
<dbReference type="GO" id="GO:0016853">
    <property type="term" value="F:isomerase activity"/>
    <property type="evidence" value="ECO:0007669"/>
    <property type="project" value="UniProtKB-KW"/>
</dbReference>